<evidence type="ECO:0000313" key="3">
    <source>
        <dbReference type="WBParaSite" id="nRc.2.0.1.t43263-RA"/>
    </source>
</evidence>
<feature type="transmembrane region" description="Helical" evidence="1">
    <location>
        <begin position="53"/>
        <end position="75"/>
    </location>
</feature>
<reference evidence="3" key="1">
    <citation type="submission" date="2022-11" db="UniProtKB">
        <authorList>
            <consortium name="WormBaseParasite"/>
        </authorList>
    </citation>
    <scope>IDENTIFICATION</scope>
</reference>
<keyword evidence="1" id="KW-0812">Transmembrane</keyword>
<feature type="transmembrane region" description="Helical" evidence="1">
    <location>
        <begin position="95"/>
        <end position="119"/>
    </location>
</feature>
<protein>
    <submittedName>
        <fullName evidence="3">Uncharacterized protein</fullName>
    </submittedName>
</protein>
<proteinExistence type="predicted"/>
<organism evidence="2 3">
    <name type="scientific">Romanomermis culicivorax</name>
    <name type="common">Nematode worm</name>
    <dbReference type="NCBI Taxonomy" id="13658"/>
    <lineage>
        <taxon>Eukaryota</taxon>
        <taxon>Metazoa</taxon>
        <taxon>Ecdysozoa</taxon>
        <taxon>Nematoda</taxon>
        <taxon>Enoplea</taxon>
        <taxon>Dorylaimia</taxon>
        <taxon>Mermithida</taxon>
        <taxon>Mermithoidea</taxon>
        <taxon>Mermithidae</taxon>
        <taxon>Romanomermis</taxon>
    </lineage>
</organism>
<dbReference type="WBParaSite" id="nRc.2.0.1.t43263-RA">
    <property type="protein sequence ID" value="nRc.2.0.1.t43263-RA"/>
    <property type="gene ID" value="nRc.2.0.1.g43263"/>
</dbReference>
<name>A0A915L0H8_ROMCU</name>
<keyword evidence="1" id="KW-1133">Transmembrane helix</keyword>
<evidence type="ECO:0000256" key="1">
    <source>
        <dbReference type="SAM" id="Phobius"/>
    </source>
</evidence>
<accession>A0A915L0H8</accession>
<evidence type="ECO:0000313" key="2">
    <source>
        <dbReference type="Proteomes" id="UP000887565"/>
    </source>
</evidence>
<sequence length="135" mass="14791">MALDILKNVENADFHPKCMTTCECVFDLHPFKQVHLHTRVVAQTLQSTLASEALLSTTMVVALLHITCAGLSALTNPLVNTEPLSTLKQPVFNEIVLVTWTSSGHLSLGDLIVLVLTVLGMTMHSLNIQVQFNNQ</sequence>
<keyword evidence="2" id="KW-1185">Reference proteome</keyword>
<dbReference type="Proteomes" id="UP000887565">
    <property type="component" value="Unplaced"/>
</dbReference>
<dbReference type="AlphaFoldDB" id="A0A915L0H8"/>
<keyword evidence="1" id="KW-0472">Membrane</keyword>